<dbReference type="InterPro" id="IPR023214">
    <property type="entry name" value="HAD_sf"/>
</dbReference>
<organism evidence="1 2">
    <name type="scientific">Symbiodinium natans</name>
    <dbReference type="NCBI Taxonomy" id="878477"/>
    <lineage>
        <taxon>Eukaryota</taxon>
        <taxon>Sar</taxon>
        <taxon>Alveolata</taxon>
        <taxon>Dinophyceae</taxon>
        <taxon>Suessiales</taxon>
        <taxon>Symbiodiniaceae</taxon>
        <taxon>Symbiodinium</taxon>
    </lineage>
</organism>
<comment type="caution">
    <text evidence="1">The sequence shown here is derived from an EMBL/GenBank/DDBJ whole genome shotgun (WGS) entry which is preliminary data.</text>
</comment>
<dbReference type="InterPro" id="IPR027417">
    <property type="entry name" value="P-loop_NTPase"/>
</dbReference>
<proteinExistence type="predicted"/>
<evidence type="ECO:0000313" key="2">
    <source>
        <dbReference type="Proteomes" id="UP000604046"/>
    </source>
</evidence>
<gene>
    <name evidence="1" type="primary">PGLP2</name>
    <name evidence="1" type="ORF">SNAT2548_LOCUS10232</name>
</gene>
<dbReference type="GO" id="GO:0005525">
    <property type="term" value="F:GTP binding"/>
    <property type="evidence" value="ECO:0007669"/>
    <property type="project" value="InterPro"/>
</dbReference>
<dbReference type="InterPro" id="IPR001806">
    <property type="entry name" value="Small_GTPase"/>
</dbReference>
<dbReference type="GO" id="GO:0016791">
    <property type="term" value="F:phosphatase activity"/>
    <property type="evidence" value="ECO:0007669"/>
    <property type="project" value="TreeGrafter"/>
</dbReference>
<dbReference type="Pfam" id="PF13242">
    <property type="entry name" value="Hydrolase_like"/>
    <property type="match status" value="1"/>
</dbReference>
<dbReference type="SMART" id="SM00174">
    <property type="entry name" value="RHO"/>
    <property type="match status" value="1"/>
</dbReference>
<evidence type="ECO:0000313" key="1">
    <source>
        <dbReference type="EMBL" id="CAE7236743.1"/>
    </source>
</evidence>
<dbReference type="AlphaFoldDB" id="A0A812L7S1"/>
<dbReference type="PANTHER" id="PTHR19288:SF46">
    <property type="entry name" value="HALOACID DEHALOGENASE-LIKE HYDROLASE DOMAIN-CONTAINING PROTEIN 2"/>
    <property type="match status" value="1"/>
</dbReference>
<keyword evidence="2" id="KW-1185">Reference proteome</keyword>
<dbReference type="InterPro" id="IPR036412">
    <property type="entry name" value="HAD-like_sf"/>
</dbReference>
<dbReference type="Gene3D" id="3.40.50.1000">
    <property type="entry name" value="HAD superfamily/HAD-like"/>
    <property type="match status" value="2"/>
</dbReference>
<accession>A0A812L7S1</accession>
<sequence length="432" mass="46885">MAYRVRVLQLSGQLLGEVELMETASVVDILAAIQREGDPDPMLKRTLVFEGRALEASERLRELHLPSLPLLAHMHEILQAQHAERVTSLPDPCHLVQFALVGGRGVGKTSLACSYAKQARDPTMVQIPFVRVMADDTPMRVLLRDTSWPAGLPTSLFLFGKDALLLVIDLTDPKSLQDVSEWVQSESAQVMPAKLLLGNKADMAAQRKVSRKEAEQCALAHGLAYFETSAEDGTGVDVVGMKALCEALKERAGVVIAGGEEDAGKTREDFLPQLDPPSKEVAAVVCGADYAFNYYKLAKAANYLRQNPDALFVATNPDPRAAFAHGAIFPAAGSMWSAIAVASGRQPDIVCGKPSETLARHLLSSKHLSAETTCMVGDRTDTDIAFGRSVGMQTLFVESGSMTEQEMMQTSRWERPHYVAESIAILAPLLKS</sequence>
<dbReference type="PRINTS" id="PR00449">
    <property type="entry name" value="RASTRNSFRMNG"/>
</dbReference>
<dbReference type="PROSITE" id="PS51419">
    <property type="entry name" value="RAB"/>
    <property type="match status" value="1"/>
</dbReference>
<dbReference type="GO" id="GO:0005737">
    <property type="term" value="C:cytoplasm"/>
    <property type="evidence" value="ECO:0007669"/>
    <property type="project" value="TreeGrafter"/>
</dbReference>
<dbReference type="PANTHER" id="PTHR19288">
    <property type="entry name" value="4-NITROPHENYLPHOSPHATASE-RELATED"/>
    <property type="match status" value="1"/>
</dbReference>
<dbReference type="OrthoDB" id="413953at2759"/>
<dbReference type="EMBL" id="CAJNDS010000835">
    <property type="protein sequence ID" value="CAE7236743.1"/>
    <property type="molecule type" value="Genomic_DNA"/>
</dbReference>
<dbReference type="Pfam" id="PF00071">
    <property type="entry name" value="Ras"/>
    <property type="match status" value="1"/>
</dbReference>
<dbReference type="SUPFAM" id="SSF52540">
    <property type="entry name" value="P-loop containing nucleoside triphosphate hydrolases"/>
    <property type="match status" value="1"/>
</dbReference>
<dbReference type="SUPFAM" id="SSF56784">
    <property type="entry name" value="HAD-like"/>
    <property type="match status" value="1"/>
</dbReference>
<dbReference type="GO" id="GO:0003924">
    <property type="term" value="F:GTPase activity"/>
    <property type="evidence" value="ECO:0007669"/>
    <property type="project" value="InterPro"/>
</dbReference>
<dbReference type="SMART" id="SM00173">
    <property type="entry name" value="RAS"/>
    <property type="match status" value="1"/>
</dbReference>
<protein>
    <submittedName>
        <fullName evidence="1">PGLP2 protein</fullName>
    </submittedName>
</protein>
<name>A0A812L7S1_9DINO</name>
<dbReference type="Gene3D" id="3.40.50.300">
    <property type="entry name" value="P-loop containing nucleotide triphosphate hydrolases"/>
    <property type="match status" value="1"/>
</dbReference>
<dbReference type="SMART" id="SM00175">
    <property type="entry name" value="RAB"/>
    <property type="match status" value="1"/>
</dbReference>
<reference evidence="1" key="1">
    <citation type="submission" date="2021-02" db="EMBL/GenBank/DDBJ databases">
        <authorList>
            <person name="Dougan E. K."/>
            <person name="Rhodes N."/>
            <person name="Thang M."/>
            <person name="Chan C."/>
        </authorList>
    </citation>
    <scope>NUCLEOTIDE SEQUENCE</scope>
</reference>
<dbReference type="Proteomes" id="UP000604046">
    <property type="component" value="Unassembled WGS sequence"/>
</dbReference>